<dbReference type="GO" id="GO:0005524">
    <property type="term" value="F:ATP binding"/>
    <property type="evidence" value="ECO:0007669"/>
    <property type="project" value="UniProtKB-KW"/>
</dbReference>
<dbReference type="EC" id="2.7.1.29" evidence="3"/>
<dbReference type="InterPro" id="IPR050861">
    <property type="entry name" value="Dihydroxyacetone_Kinase"/>
</dbReference>
<dbReference type="Ensembl" id="ENSSGRT00000098883.1">
    <property type="protein sequence ID" value="ENSSGRP00000092915.1"/>
    <property type="gene ID" value="ENSSGRG00000046461.1"/>
</dbReference>
<evidence type="ECO:0000256" key="9">
    <source>
        <dbReference type="ARBA" id="ARBA00022777"/>
    </source>
</evidence>
<dbReference type="SMART" id="SM01120">
    <property type="entry name" value="Dak2"/>
    <property type="match status" value="1"/>
</dbReference>
<keyword evidence="7" id="KW-0808">Transferase</keyword>
<evidence type="ECO:0000256" key="4">
    <source>
        <dbReference type="ARBA" id="ARBA00012110"/>
    </source>
</evidence>
<dbReference type="FunFam" id="3.40.50.10440:FF:000001">
    <property type="entry name" value="Dihydroxyacetone kinase, DhaK subunit"/>
    <property type="match status" value="1"/>
</dbReference>
<reference evidence="20" key="1">
    <citation type="submission" date="2025-08" db="UniProtKB">
        <authorList>
            <consortium name="Ensembl"/>
        </authorList>
    </citation>
    <scope>IDENTIFICATION</scope>
</reference>
<dbReference type="FunFam" id="3.30.1180.20:FF:000001">
    <property type="entry name" value="Dihydroxyacetone kinase 1"/>
    <property type="match status" value="1"/>
</dbReference>
<keyword evidence="10" id="KW-0067">ATP-binding</keyword>
<evidence type="ECO:0000256" key="11">
    <source>
        <dbReference type="ARBA" id="ARBA00023285"/>
    </source>
</evidence>
<dbReference type="PANTHER" id="PTHR28629:SF4">
    <property type="entry name" value="TRIOKINASE_FMN CYCLASE"/>
    <property type="match status" value="1"/>
</dbReference>
<dbReference type="GO" id="GO:0019563">
    <property type="term" value="P:glycerol catabolic process"/>
    <property type="evidence" value="ECO:0007669"/>
    <property type="project" value="TreeGrafter"/>
</dbReference>
<dbReference type="SUPFAM" id="SSF82549">
    <property type="entry name" value="DAK1/DegV-like"/>
    <property type="match status" value="1"/>
</dbReference>
<comment type="catalytic activity">
    <reaction evidence="17">
        <text>dihydroxyacetone + ATP = dihydroxyacetone phosphate + ADP + H(+)</text>
        <dbReference type="Rhea" id="RHEA:15773"/>
        <dbReference type="ChEBI" id="CHEBI:15378"/>
        <dbReference type="ChEBI" id="CHEBI:16016"/>
        <dbReference type="ChEBI" id="CHEBI:30616"/>
        <dbReference type="ChEBI" id="CHEBI:57642"/>
        <dbReference type="ChEBI" id="CHEBI:456216"/>
        <dbReference type="EC" id="2.7.1.29"/>
    </reaction>
</comment>
<reference evidence="20" key="2">
    <citation type="submission" date="2025-09" db="UniProtKB">
        <authorList>
            <consortium name="Ensembl"/>
        </authorList>
    </citation>
    <scope>IDENTIFICATION</scope>
</reference>
<evidence type="ECO:0000256" key="8">
    <source>
        <dbReference type="ARBA" id="ARBA00022741"/>
    </source>
</evidence>
<organism evidence="20 21">
    <name type="scientific">Sinocyclocheilus grahami</name>
    <name type="common">Dianchi golden-line fish</name>
    <name type="synonym">Barbus grahami</name>
    <dbReference type="NCBI Taxonomy" id="75366"/>
    <lineage>
        <taxon>Eukaryota</taxon>
        <taxon>Metazoa</taxon>
        <taxon>Chordata</taxon>
        <taxon>Craniata</taxon>
        <taxon>Vertebrata</taxon>
        <taxon>Euteleostomi</taxon>
        <taxon>Actinopterygii</taxon>
        <taxon>Neopterygii</taxon>
        <taxon>Teleostei</taxon>
        <taxon>Ostariophysi</taxon>
        <taxon>Cypriniformes</taxon>
        <taxon>Cyprinidae</taxon>
        <taxon>Cyprininae</taxon>
        <taxon>Sinocyclocheilus</taxon>
    </lineage>
</organism>
<keyword evidence="8" id="KW-0547">Nucleotide-binding</keyword>
<dbReference type="InterPro" id="IPR036117">
    <property type="entry name" value="DhaL_dom_sf"/>
</dbReference>
<name>A0A672RVU4_SINGR</name>
<dbReference type="Pfam" id="PF02733">
    <property type="entry name" value="Dak1"/>
    <property type="match status" value="1"/>
</dbReference>
<comment type="catalytic activity">
    <reaction evidence="15">
        <text>D-glyceraldehyde + ATP = D-glyceraldehyde 3-phosphate + ADP + H(+)</text>
        <dbReference type="Rhea" id="RHEA:13941"/>
        <dbReference type="ChEBI" id="CHEBI:15378"/>
        <dbReference type="ChEBI" id="CHEBI:17378"/>
        <dbReference type="ChEBI" id="CHEBI:30616"/>
        <dbReference type="ChEBI" id="CHEBI:59776"/>
        <dbReference type="ChEBI" id="CHEBI:456216"/>
        <dbReference type="EC" id="2.7.1.28"/>
    </reaction>
</comment>
<evidence type="ECO:0000313" key="20">
    <source>
        <dbReference type="Ensembl" id="ENSSGRP00000092915.1"/>
    </source>
</evidence>
<keyword evidence="9" id="KW-0418">Kinase</keyword>
<evidence type="ECO:0000256" key="10">
    <source>
        <dbReference type="ARBA" id="ARBA00022840"/>
    </source>
</evidence>
<comment type="cofactor">
    <cofactor evidence="1">
        <name>Co(2+)</name>
        <dbReference type="ChEBI" id="CHEBI:48828"/>
    </cofactor>
</comment>
<dbReference type="PROSITE" id="PS51481">
    <property type="entry name" value="DHAK"/>
    <property type="match status" value="1"/>
</dbReference>
<dbReference type="Gene3D" id="3.40.50.10440">
    <property type="entry name" value="Dihydroxyacetone kinase, domain 1"/>
    <property type="match status" value="1"/>
</dbReference>
<accession>A0A672RVU4</accession>
<evidence type="ECO:0000256" key="13">
    <source>
        <dbReference type="ARBA" id="ARBA00045490"/>
    </source>
</evidence>
<evidence type="ECO:0000256" key="16">
    <source>
        <dbReference type="ARBA" id="ARBA00048526"/>
    </source>
</evidence>
<dbReference type="EC" id="4.6.1.15" evidence="5"/>
<sequence length="554" mass="58027">MVRRKLLNSVEKCVDEALEGLVRSNGGLALLRGHRVVLRSDLESIKGKVALLSGGGSGHEPAHAGYIGVGMLSGAVAGAVFASPPPGSVLAAILTLWKGGASGVLLIVKNYTGDRLNFGIAVEQARTQGVHVDMVIVADDCAFAQPSKAGRRGLCGTVFIHKIAGALAEKGCPLDEIVARMNEATKNIGTLGVSLSPCSVPGCLPSFQLPPGEMELGLGIHGEPGIKRSKVASADEVVKTIISHMTDSSNKSHLSLKSGDKVVLCVNNLGALSCLEIAVVSKVERGVLVVRVMSGSFMTSLEMGGMSLSLMKVDEEMLRLFDAKTTAPAWPNLSTASVSGRNMFMKPEEKPAAASDNYNEGSLSSVIRLVLESVCKILLEHQEELNALDRAAGDGDCGSTHALVANAIQEWLHTSRIPGNFGQLLAELALLVQQSMGGSSGALYCLFLSAAAPHLKQNCDGAAWAKALHAGTEAMKRSVTQVLAEHFQSELFSFILECNCKLNDKADLGAEATRNLTARAGRASYVASEHLTQPDPGAIAVAAILKAILNALKA</sequence>
<evidence type="ECO:0000313" key="21">
    <source>
        <dbReference type="Proteomes" id="UP000472262"/>
    </source>
</evidence>
<comment type="subunit">
    <text evidence="14">Homodimer. Interacts with IFIH1 (via the CARD domains), the interaction is inhibited by viral infection.</text>
</comment>
<evidence type="ECO:0000256" key="7">
    <source>
        <dbReference type="ARBA" id="ARBA00022679"/>
    </source>
</evidence>
<dbReference type="Proteomes" id="UP000472262">
    <property type="component" value="Unassembled WGS sequence"/>
</dbReference>
<evidence type="ECO:0000259" key="18">
    <source>
        <dbReference type="PROSITE" id="PS51480"/>
    </source>
</evidence>
<dbReference type="PROSITE" id="PS51480">
    <property type="entry name" value="DHAL"/>
    <property type="match status" value="1"/>
</dbReference>
<dbReference type="AlphaFoldDB" id="A0A672RVU4"/>
<dbReference type="EC" id="2.7.1.28" evidence="4"/>
<evidence type="ECO:0000256" key="6">
    <source>
        <dbReference type="ARBA" id="ARBA00018932"/>
    </source>
</evidence>
<dbReference type="SUPFAM" id="SSF101473">
    <property type="entry name" value="DhaL-like"/>
    <property type="match status" value="1"/>
</dbReference>
<feature type="domain" description="DhaL" evidence="18">
    <location>
        <begin position="365"/>
        <end position="550"/>
    </location>
</feature>
<dbReference type="PANTHER" id="PTHR28629">
    <property type="entry name" value="TRIOKINASE/FMN CYCLASE"/>
    <property type="match status" value="1"/>
</dbReference>
<protein>
    <recommendedName>
        <fullName evidence="6">Triokinase/FMN cyclase</fullName>
        <ecNumber evidence="4">2.7.1.28</ecNumber>
        <ecNumber evidence="3">2.7.1.29</ecNumber>
        <ecNumber evidence="5">4.6.1.15</ecNumber>
    </recommendedName>
    <alternativeName>
        <fullName evidence="12">Bifunctional ATP-dependent dihydroxyacetone kinase/FAD-AMP lyase (cyclizing)</fullName>
    </alternativeName>
</protein>
<evidence type="ECO:0000256" key="1">
    <source>
        <dbReference type="ARBA" id="ARBA00001941"/>
    </source>
</evidence>
<proteinExistence type="inferred from homology"/>
<evidence type="ECO:0000256" key="12">
    <source>
        <dbReference type="ARBA" id="ARBA00032426"/>
    </source>
</evidence>
<keyword evidence="11" id="KW-0170">Cobalt</keyword>
<evidence type="ECO:0000259" key="19">
    <source>
        <dbReference type="PROSITE" id="PS51481"/>
    </source>
</evidence>
<comment type="similarity">
    <text evidence="2">Belongs to the dihydroxyacetone kinase (DAK) family.</text>
</comment>
<dbReference type="GO" id="GO:0005829">
    <property type="term" value="C:cytosol"/>
    <property type="evidence" value="ECO:0007669"/>
    <property type="project" value="TreeGrafter"/>
</dbReference>
<dbReference type="Gene3D" id="1.25.40.340">
    <property type="match status" value="1"/>
</dbReference>
<feature type="domain" description="DhaK" evidence="19">
    <location>
        <begin position="9"/>
        <end position="330"/>
    </location>
</feature>
<evidence type="ECO:0000256" key="15">
    <source>
        <dbReference type="ARBA" id="ARBA00047974"/>
    </source>
</evidence>
<evidence type="ECO:0000256" key="14">
    <source>
        <dbReference type="ARBA" id="ARBA00046681"/>
    </source>
</evidence>
<dbReference type="GO" id="GO:0004371">
    <property type="term" value="F:glycerone kinase activity"/>
    <property type="evidence" value="ECO:0007669"/>
    <property type="project" value="UniProtKB-EC"/>
</dbReference>
<comment type="catalytic activity">
    <reaction evidence="16">
        <text>FAD = riboflavin cyclic-4',5'-phosphate + AMP + H(+)</text>
        <dbReference type="Rhea" id="RHEA:13729"/>
        <dbReference type="ChEBI" id="CHEBI:15378"/>
        <dbReference type="ChEBI" id="CHEBI:57692"/>
        <dbReference type="ChEBI" id="CHEBI:76202"/>
        <dbReference type="ChEBI" id="CHEBI:456215"/>
        <dbReference type="EC" id="4.6.1.15"/>
    </reaction>
</comment>
<dbReference type="InterPro" id="IPR004006">
    <property type="entry name" value="DhaK_dom"/>
</dbReference>
<comment type="function">
    <text evidence="13">Catalyzes both the phosphorylation of dihydroxyacetone and of glyceraldehyde, and the splitting of ribonucleoside diphosphate-X compounds among which FAD is the best substrate. Represses IFIH1-mediated cellular antiviral response.</text>
</comment>
<evidence type="ECO:0000256" key="17">
    <source>
        <dbReference type="ARBA" id="ARBA00048898"/>
    </source>
</evidence>
<evidence type="ECO:0000256" key="2">
    <source>
        <dbReference type="ARBA" id="ARBA00008757"/>
    </source>
</evidence>
<dbReference type="GO" id="GO:0034012">
    <property type="term" value="F:FAD-AMP lyase (cyclizing) activity"/>
    <property type="evidence" value="ECO:0007669"/>
    <property type="project" value="UniProtKB-EC"/>
</dbReference>
<dbReference type="Pfam" id="PF02734">
    <property type="entry name" value="Dak2"/>
    <property type="match status" value="1"/>
</dbReference>
<dbReference type="GO" id="GO:0050354">
    <property type="term" value="F:triokinase activity"/>
    <property type="evidence" value="ECO:0007669"/>
    <property type="project" value="UniProtKB-EC"/>
</dbReference>
<dbReference type="InterPro" id="IPR004007">
    <property type="entry name" value="DhaL_dom"/>
</dbReference>
<evidence type="ECO:0000256" key="5">
    <source>
        <dbReference type="ARBA" id="ARBA00012578"/>
    </source>
</evidence>
<dbReference type="Gene3D" id="3.30.1180.20">
    <property type="entry name" value="Dihydroxyacetone kinase, domain 2"/>
    <property type="match status" value="1"/>
</dbReference>
<evidence type="ECO:0000256" key="3">
    <source>
        <dbReference type="ARBA" id="ARBA00012107"/>
    </source>
</evidence>
<gene>
    <name evidence="20" type="primary">tkfc</name>
</gene>
<keyword evidence="21" id="KW-1185">Reference proteome</keyword>